<proteinExistence type="predicted"/>
<feature type="region of interest" description="Disordered" evidence="1">
    <location>
        <begin position="48"/>
        <end position="71"/>
    </location>
</feature>
<evidence type="ECO:0000313" key="2">
    <source>
        <dbReference type="EMBL" id="CDI51188.1"/>
    </source>
</evidence>
<reference evidence="2" key="1">
    <citation type="journal article" date="2014" name="Genome Biol. Evol.">
        <title>Gene Loss Rather Than Gene Gain Is Associated with a Host Jump from Monocots to Dicots in the Smut Fungus Melanopsichium pennsylvanicum.</title>
        <authorList>
            <person name="Sharma R."/>
            <person name="Mishra B."/>
            <person name="Runge F."/>
            <person name="Thines M."/>
        </authorList>
    </citation>
    <scope>NUCLEOTIDE SEQUENCE</scope>
    <source>
        <strain evidence="2">4</strain>
    </source>
</reference>
<accession>A0A077QXT5</accession>
<feature type="region of interest" description="Disordered" evidence="1">
    <location>
        <begin position="155"/>
        <end position="175"/>
    </location>
</feature>
<protein>
    <submittedName>
        <fullName evidence="2">Small nuclear ribonucleoprotein splicing factor</fullName>
    </submittedName>
</protein>
<dbReference type="SUPFAM" id="SSF47473">
    <property type="entry name" value="EF-hand"/>
    <property type="match status" value="1"/>
</dbReference>
<dbReference type="AlphaFoldDB" id="A0A077QXT5"/>
<dbReference type="Gene3D" id="1.10.238.10">
    <property type="entry name" value="EF-hand"/>
    <property type="match status" value="1"/>
</dbReference>
<evidence type="ECO:0000256" key="1">
    <source>
        <dbReference type="SAM" id="MobiDB-lite"/>
    </source>
</evidence>
<dbReference type="InterPro" id="IPR011992">
    <property type="entry name" value="EF-hand-dom_pair"/>
</dbReference>
<keyword evidence="2" id="KW-0687">Ribonucleoprotein</keyword>
<dbReference type="GO" id="GO:1990904">
    <property type="term" value="C:ribonucleoprotein complex"/>
    <property type="evidence" value="ECO:0007669"/>
    <property type="project" value="UniProtKB-KW"/>
</dbReference>
<feature type="compositionally biased region" description="Low complexity" evidence="1">
    <location>
        <begin position="155"/>
        <end position="169"/>
    </location>
</feature>
<name>A0A077QXT5_9BASI</name>
<dbReference type="EMBL" id="HG529494">
    <property type="protein sequence ID" value="CDI51188.1"/>
    <property type="molecule type" value="Genomic_DNA"/>
</dbReference>
<organism evidence="2">
    <name type="scientific">Melanopsichium pennsylvanicum 4</name>
    <dbReference type="NCBI Taxonomy" id="1398559"/>
    <lineage>
        <taxon>Eukaryota</taxon>
        <taxon>Fungi</taxon>
        <taxon>Dikarya</taxon>
        <taxon>Basidiomycota</taxon>
        <taxon>Ustilaginomycotina</taxon>
        <taxon>Ustilaginomycetes</taxon>
        <taxon>Ustilaginales</taxon>
        <taxon>Ustilaginaceae</taxon>
        <taxon>Melanopsichium</taxon>
    </lineage>
</organism>
<sequence>MSARKMEASKLPQIKAAKAALLDDEGDLTPKFEAALNRIFARFSTSYKERHPKVQPSVSKPGASLPHPDASDVLTEADLDAFSTVTNGEALPQESKDEIREFLDTDKDGNLTLRGFIEMYHLQSDNEPEETWKDLGKLGFDDVLKLTPQVSEVAGANEATASATAEPSNTIEKKV</sequence>